<reference evidence="3" key="1">
    <citation type="submission" date="2025-08" db="UniProtKB">
        <authorList>
            <consortium name="RefSeq"/>
        </authorList>
    </citation>
    <scope>IDENTIFICATION</scope>
</reference>
<dbReference type="PANTHER" id="PTHR15895">
    <property type="entry name" value="IMMEDIATE EARLY RESPONSE GENE"/>
    <property type="match status" value="1"/>
</dbReference>
<dbReference type="GeneID" id="106805409"/>
<dbReference type="Pfam" id="PF05760">
    <property type="entry name" value="IER"/>
    <property type="match status" value="1"/>
</dbReference>
<gene>
    <name evidence="3" type="primary">LOC106805409</name>
</gene>
<evidence type="ECO:0000256" key="1">
    <source>
        <dbReference type="ARBA" id="ARBA00006186"/>
    </source>
</evidence>
<name>A0ABM1DR97_PRICU</name>
<dbReference type="RefSeq" id="XP_014662468.1">
    <property type="nucleotide sequence ID" value="XM_014806982.1"/>
</dbReference>
<evidence type="ECO:0000313" key="2">
    <source>
        <dbReference type="Proteomes" id="UP000695022"/>
    </source>
</evidence>
<accession>A0ABM1DR97</accession>
<dbReference type="Proteomes" id="UP000695022">
    <property type="component" value="Unplaced"/>
</dbReference>
<keyword evidence="2" id="KW-1185">Reference proteome</keyword>
<proteinExistence type="inferred from homology"/>
<protein>
    <submittedName>
        <fullName evidence="3">Immediate early response gene 5-like protein</fullName>
    </submittedName>
</protein>
<organism evidence="2 3">
    <name type="scientific">Priapulus caudatus</name>
    <name type="common">Priapulid worm</name>
    <dbReference type="NCBI Taxonomy" id="37621"/>
    <lineage>
        <taxon>Eukaryota</taxon>
        <taxon>Metazoa</taxon>
        <taxon>Ecdysozoa</taxon>
        <taxon>Scalidophora</taxon>
        <taxon>Priapulida</taxon>
        <taxon>Priapulimorpha</taxon>
        <taxon>Priapulimorphida</taxon>
        <taxon>Priapulidae</taxon>
        <taxon>Priapulus</taxon>
    </lineage>
</organism>
<dbReference type="InterPro" id="IPR008653">
    <property type="entry name" value="IER"/>
</dbReference>
<comment type="similarity">
    <text evidence="1">Belongs to the IER family.</text>
</comment>
<sequence>MTECQRLISVSLGKIAASRSNRSGINLHKNLMVSCVLNRARTAFYEESLAWYNSRHTMYEPPVMDYRDTSGSGYDSDTDMSECESSAVSTNSAVNAHCTSPTASDYTTTTCSPAAHSPYHETENKENVHPSCHNVVPDQHYIVTKPAEKVDTFDCDSDPSESHKKSYTVLTSPTKRKLSEVEAAVESIQPKRQKCSDCFDADCSHAESPQTEQISTLVNYLNSGFTSLLTVSDISTSSSSSCSSVNEQRGSCWSATQGRPLLDSFESVSPPVIVMTV</sequence>
<evidence type="ECO:0000313" key="3">
    <source>
        <dbReference type="RefSeq" id="XP_014662468.1"/>
    </source>
</evidence>